<dbReference type="RefSeq" id="WP_088871878.1">
    <property type="nucleotide sequence ID" value="NZ_CP022110.1"/>
</dbReference>
<reference evidence="1 2" key="1">
    <citation type="submission" date="2017-06" db="EMBL/GenBank/DDBJ databases">
        <title>Complete genome sequence of Nitrospirillum amazonense strain CBAmC, an endophytic nitrogen-fixing and plant growth-promoting bacterium, isolated from sugarcane.</title>
        <authorList>
            <person name="Schwab S."/>
            <person name="dos Santos Teixeira K.R."/>
            <person name="Simoes Araujo J.L."/>
            <person name="Soares Vidal M."/>
            <person name="Borges de Freitas H.R."/>
            <person name="Rivello Crivelaro A.L."/>
            <person name="Bueno de Camargo Nunes A."/>
            <person name="dos Santos C.M."/>
            <person name="Palmeira da Silva Rosa D."/>
            <person name="da Silva Padilha D."/>
            <person name="da Silva E."/>
            <person name="Araujo Terra L."/>
            <person name="Soares Mendes V."/>
            <person name="Farinelli L."/>
            <person name="Magalhaes Cruz L."/>
            <person name="Baldani J.I."/>
        </authorList>
    </citation>
    <scope>NUCLEOTIDE SEQUENCE [LARGE SCALE GENOMIC DNA]</scope>
    <source>
        <strain evidence="1 2">CBAmC</strain>
    </source>
</reference>
<dbReference type="AlphaFoldDB" id="A0A248JR06"/>
<sequence length="133" mass="15023">MLLLIVLAVMGVGLALALVAWLATRGPSEAEIFRRFDALEGFTITERHAHEGTGIAADEARGRVAVIGKGLDKRPPVLLAARDLTAWRYQAKDQHFEMTLKTRRFPQPLVVSFRKRATADEWLKIFRNIVEER</sequence>
<evidence type="ECO:0000313" key="2">
    <source>
        <dbReference type="Proteomes" id="UP000197153"/>
    </source>
</evidence>
<organism evidence="1 2">
    <name type="scientific">Nitrospirillum viridazoti CBAmc</name>
    <dbReference type="NCBI Taxonomy" id="1441467"/>
    <lineage>
        <taxon>Bacteria</taxon>
        <taxon>Pseudomonadati</taxon>
        <taxon>Pseudomonadota</taxon>
        <taxon>Alphaproteobacteria</taxon>
        <taxon>Rhodospirillales</taxon>
        <taxon>Azospirillaceae</taxon>
        <taxon>Nitrospirillum</taxon>
        <taxon>Nitrospirillum viridazoti</taxon>
    </lineage>
</organism>
<dbReference type="KEGG" id="nao:Y958_10100"/>
<evidence type="ECO:0000313" key="1">
    <source>
        <dbReference type="EMBL" id="ASG21137.1"/>
    </source>
</evidence>
<gene>
    <name evidence="1" type="ORF">Y958_10100</name>
</gene>
<proteinExistence type="predicted"/>
<protein>
    <submittedName>
        <fullName evidence="1">Uncharacterized protein</fullName>
    </submittedName>
</protein>
<name>A0A248JR06_9PROT</name>
<dbReference type="EMBL" id="CP022110">
    <property type="protein sequence ID" value="ASG21137.1"/>
    <property type="molecule type" value="Genomic_DNA"/>
</dbReference>
<dbReference type="Proteomes" id="UP000197153">
    <property type="component" value="Chromosome 1"/>
</dbReference>
<accession>A0A248JR06</accession>
<keyword evidence="2" id="KW-1185">Reference proteome</keyword>